<comment type="caution">
    <text evidence="1">The sequence shown here is derived from an EMBL/GenBank/DDBJ whole genome shotgun (WGS) entry which is preliminary data.</text>
</comment>
<gene>
    <name evidence="1" type="ORF">DFO77_102156</name>
</gene>
<sequence>MKQSYDLTGFWRFHEEFDHGEDFGEARLFQSGKQLSGHIVFKEAIPDESPMFIRVTIKGKVEGAQVIFSESSVVVLSGGENASYEPEERSGLINAMGQIVGSGEDTQGVNGVFVLERIL</sequence>
<evidence type="ECO:0000313" key="1">
    <source>
        <dbReference type="EMBL" id="RCW39002.1"/>
    </source>
</evidence>
<dbReference type="EMBL" id="QPIZ01000002">
    <property type="protein sequence ID" value="RCW39002.1"/>
    <property type="molecule type" value="Genomic_DNA"/>
</dbReference>
<accession>A0A368VD09</accession>
<dbReference type="Proteomes" id="UP000252733">
    <property type="component" value="Unassembled WGS sequence"/>
</dbReference>
<reference evidence="1 2" key="1">
    <citation type="submission" date="2018-07" db="EMBL/GenBank/DDBJ databases">
        <title>Freshwater and sediment microbial communities from various areas in North America, analyzing microbe dynamics in response to fracking.</title>
        <authorList>
            <person name="Lamendella R."/>
        </authorList>
    </citation>
    <scope>NUCLEOTIDE SEQUENCE [LARGE SCALE GENOMIC DNA]</scope>
    <source>
        <strain evidence="1 2">160A</strain>
    </source>
</reference>
<name>A0A368VD09_9BACT</name>
<dbReference type="RefSeq" id="WP_114436277.1">
    <property type="nucleotide sequence ID" value="NZ_QPIZ01000002.1"/>
</dbReference>
<organism evidence="1 2">
    <name type="scientific">Marinilabilia salmonicolor</name>
    <dbReference type="NCBI Taxonomy" id="989"/>
    <lineage>
        <taxon>Bacteria</taxon>
        <taxon>Pseudomonadati</taxon>
        <taxon>Bacteroidota</taxon>
        <taxon>Bacteroidia</taxon>
        <taxon>Marinilabiliales</taxon>
        <taxon>Marinilabiliaceae</taxon>
        <taxon>Marinilabilia</taxon>
    </lineage>
</organism>
<dbReference type="AlphaFoldDB" id="A0A368VD09"/>
<evidence type="ECO:0000313" key="2">
    <source>
        <dbReference type="Proteomes" id="UP000252733"/>
    </source>
</evidence>
<keyword evidence="2" id="KW-1185">Reference proteome</keyword>
<protein>
    <submittedName>
        <fullName evidence="1">Uncharacterized protein</fullName>
    </submittedName>
</protein>
<proteinExistence type="predicted"/>